<feature type="compositionally biased region" description="Acidic residues" evidence="1">
    <location>
        <begin position="31"/>
        <end position="45"/>
    </location>
</feature>
<evidence type="ECO:0000256" key="1">
    <source>
        <dbReference type="SAM" id="MobiDB-lite"/>
    </source>
</evidence>
<gene>
    <name evidence="2" type="ORF">S03H2_64593</name>
</gene>
<accession>X1JNM6</accession>
<feature type="region of interest" description="Disordered" evidence="1">
    <location>
        <begin position="21"/>
        <end position="45"/>
    </location>
</feature>
<protein>
    <submittedName>
        <fullName evidence="2">Uncharacterized protein</fullName>
    </submittedName>
</protein>
<proteinExistence type="predicted"/>
<name>X1JNM6_9ZZZZ</name>
<reference evidence="2" key="1">
    <citation type="journal article" date="2014" name="Front. Microbiol.">
        <title>High frequency of phylogenetically diverse reductive dehalogenase-homologous genes in deep subseafloor sedimentary metagenomes.</title>
        <authorList>
            <person name="Kawai M."/>
            <person name="Futagami T."/>
            <person name="Toyoda A."/>
            <person name="Takaki Y."/>
            <person name="Nishi S."/>
            <person name="Hori S."/>
            <person name="Arai W."/>
            <person name="Tsubouchi T."/>
            <person name="Morono Y."/>
            <person name="Uchiyama I."/>
            <person name="Ito T."/>
            <person name="Fujiyama A."/>
            <person name="Inagaki F."/>
            <person name="Takami H."/>
        </authorList>
    </citation>
    <scope>NUCLEOTIDE SEQUENCE</scope>
    <source>
        <strain evidence="2">Expedition CK06-06</strain>
    </source>
</reference>
<dbReference type="EMBL" id="BARU01041979">
    <property type="protein sequence ID" value="GAH79874.1"/>
    <property type="molecule type" value="Genomic_DNA"/>
</dbReference>
<comment type="caution">
    <text evidence="2">The sequence shown here is derived from an EMBL/GenBank/DDBJ whole genome shotgun (WGS) entry which is preliminary data.</text>
</comment>
<dbReference type="AlphaFoldDB" id="X1JNM6"/>
<evidence type="ECO:0000313" key="2">
    <source>
        <dbReference type="EMBL" id="GAH79874.1"/>
    </source>
</evidence>
<sequence length="45" mass="5046">KVWFQARIITDSRRLSELWPLDPKVIGNPGDGEDNDGGDEEPPPE</sequence>
<organism evidence="2">
    <name type="scientific">marine sediment metagenome</name>
    <dbReference type="NCBI Taxonomy" id="412755"/>
    <lineage>
        <taxon>unclassified sequences</taxon>
        <taxon>metagenomes</taxon>
        <taxon>ecological metagenomes</taxon>
    </lineage>
</organism>
<feature type="non-terminal residue" evidence="2">
    <location>
        <position position="1"/>
    </location>
</feature>